<organism evidence="1 2">
    <name type="scientific">Pterulicium gracile</name>
    <dbReference type="NCBI Taxonomy" id="1884261"/>
    <lineage>
        <taxon>Eukaryota</taxon>
        <taxon>Fungi</taxon>
        <taxon>Dikarya</taxon>
        <taxon>Basidiomycota</taxon>
        <taxon>Agaricomycotina</taxon>
        <taxon>Agaricomycetes</taxon>
        <taxon>Agaricomycetidae</taxon>
        <taxon>Agaricales</taxon>
        <taxon>Pleurotineae</taxon>
        <taxon>Pterulaceae</taxon>
        <taxon>Pterulicium</taxon>
    </lineage>
</organism>
<gene>
    <name evidence="1" type="ORF">BDV98DRAFT_122386</name>
</gene>
<dbReference type="EMBL" id="ML178830">
    <property type="protein sequence ID" value="TFL00217.1"/>
    <property type="molecule type" value="Genomic_DNA"/>
</dbReference>
<proteinExistence type="predicted"/>
<keyword evidence="2" id="KW-1185">Reference proteome</keyword>
<dbReference type="Proteomes" id="UP000305067">
    <property type="component" value="Unassembled WGS sequence"/>
</dbReference>
<sequence>MDHLCDLYDIIILATEQVIAILRPIPAQFYPGDRSNGYSAVEGVHVPVDKIPAVYAEYQLCFKLDQQSIAPLLLDSRWSTVLEKIRPRKGRT</sequence>
<reference evidence="1 2" key="1">
    <citation type="journal article" date="2019" name="Nat. Ecol. Evol.">
        <title>Megaphylogeny resolves global patterns of mushroom evolution.</title>
        <authorList>
            <person name="Varga T."/>
            <person name="Krizsan K."/>
            <person name="Foldi C."/>
            <person name="Dima B."/>
            <person name="Sanchez-Garcia M."/>
            <person name="Sanchez-Ramirez S."/>
            <person name="Szollosi G.J."/>
            <person name="Szarkandi J.G."/>
            <person name="Papp V."/>
            <person name="Albert L."/>
            <person name="Andreopoulos W."/>
            <person name="Angelini C."/>
            <person name="Antonin V."/>
            <person name="Barry K.W."/>
            <person name="Bougher N.L."/>
            <person name="Buchanan P."/>
            <person name="Buyck B."/>
            <person name="Bense V."/>
            <person name="Catcheside P."/>
            <person name="Chovatia M."/>
            <person name="Cooper J."/>
            <person name="Damon W."/>
            <person name="Desjardin D."/>
            <person name="Finy P."/>
            <person name="Geml J."/>
            <person name="Haridas S."/>
            <person name="Hughes K."/>
            <person name="Justo A."/>
            <person name="Karasinski D."/>
            <person name="Kautmanova I."/>
            <person name="Kiss B."/>
            <person name="Kocsube S."/>
            <person name="Kotiranta H."/>
            <person name="LaButti K.M."/>
            <person name="Lechner B.E."/>
            <person name="Liimatainen K."/>
            <person name="Lipzen A."/>
            <person name="Lukacs Z."/>
            <person name="Mihaltcheva S."/>
            <person name="Morgado L.N."/>
            <person name="Niskanen T."/>
            <person name="Noordeloos M.E."/>
            <person name="Ohm R.A."/>
            <person name="Ortiz-Santana B."/>
            <person name="Ovrebo C."/>
            <person name="Racz N."/>
            <person name="Riley R."/>
            <person name="Savchenko A."/>
            <person name="Shiryaev A."/>
            <person name="Soop K."/>
            <person name="Spirin V."/>
            <person name="Szebenyi C."/>
            <person name="Tomsovsky M."/>
            <person name="Tulloss R.E."/>
            <person name="Uehling J."/>
            <person name="Grigoriev I.V."/>
            <person name="Vagvolgyi C."/>
            <person name="Papp T."/>
            <person name="Martin F.M."/>
            <person name="Miettinen O."/>
            <person name="Hibbett D.S."/>
            <person name="Nagy L.G."/>
        </authorList>
    </citation>
    <scope>NUCLEOTIDE SEQUENCE [LARGE SCALE GENOMIC DNA]</scope>
    <source>
        <strain evidence="1 2">CBS 309.79</strain>
    </source>
</reference>
<evidence type="ECO:0000313" key="2">
    <source>
        <dbReference type="Proteomes" id="UP000305067"/>
    </source>
</evidence>
<dbReference type="AlphaFoldDB" id="A0A5C3QFD3"/>
<name>A0A5C3QFD3_9AGAR</name>
<protein>
    <submittedName>
        <fullName evidence="1">Uncharacterized protein</fullName>
    </submittedName>
</protein>
<accession>A0A5C3QFD3</accession>
<evidence type="ECO:0000313" key="1">
    <source>
        <dbReference type="EMBL" id="TFL00217.1"/>
    </source>
</evidence>